<comment type="caution">
    <text evidence="6">The sequence shown here is derived from an EMBL/GenBank/DDBJ whole genome shotgun (WGS) entry which is preliminary data.</text>
</comment>
<protein>
    <submittedName>
        <fullName evidence="6">Beta-lactamase-like protein</fullName>
    </submittedName>
</protein>
<name>A0AA39NR11_ARMTA</name>
<dbReference type="InterPro" id="IPR051013">
    <property type="entry name" value="MBL_superfamily_lactonases"/>
</dbReference>
<gene>
    <name evidence="6" type="ORF">EV420DRAFT_1473292</name>
</gene>
<keyword evidence="3" id="KW-0378">Hydrolase</keyword>
<dbReference type="CDD" id="cd07730">
    <property type="entry name" value="metallo-hydrolase-like_MBL-fold"/>
    <property type="match status" value="1"/>
</dbReference>
<dbReference type="PANTHER" id="PTHR42978">
    <property type="entry name" value="QUORUM-QUENCHING LACTONASE YTNP-RELATED-RELATED"/>
    <property type="match status" value="1"/>
</dbReference>
<evidence type="ECO:0000256" key="4">
    <source>
        <dbReference type="ARBA" id="ARBA00022833"/>
    </source>
</evidence>
<accession>A0AA39NR11</accession>
<keyword evidence="7" id="KW-1185">Reference proteome</keyword>
<dbReference type="PANTHER" id="PTHR42978:SF5">
    <property type="entry name" value="METALLO-BETA-LACTAMASE DOMAIN-CONTAINING PROTEIN"/>
    <property type="match status" value="1"/>
</dbReference>
<dbReference type="Pfam" id="PF00753">
    <property type="entry name" value="Lactamase_B"/>
    <property type="match status" value="1"/>
</dbReference>
<reference evidence="6" key="1">
    <citation type="submission" date="2023-06" db="EMBL/GenBank/DDBJ databases">
        <authorList>
            <consortium name="Lawrence Berkeley National Laboratory"/>
            <person name="Ahrendt S."/>
            <person name="Sahu N."/>
            <person name="Indic B."/>
            <person name="Wong-Bajracharya J."/>
            <person name="Merenyi Z."/>
            <person name="Ke H.-M."/>
            <person name="Monk M."/>
            <person name="Kocsube S."/>
            <person name="Drula E."/>
            <person name="Lipzen A."/>
            <person name="Balint B."/>
            <person name="Henrissat B."/>
            <person name="Andreopoulos B."/>
            <person name="Martin F.M."/>
            <person name="Harder C.B."/>
            <person name="Rigling D."/>
            <person name="Ford K.L."/>
            <person name="Foster G.D."/>
            <person name="Pangilinan J."/>
            <person name="Papanicolaou A."/>
            <person name="Barry K."/>
            <person name="LaButti K."/>
            <person name="Viragh M."/>
            <person name="Koriabine M."/>
            <person name="Yan M."/>
            <person name="Riley R."/>
            <person name="Champramary S."/>
            <person name="Plett K.L."/>
            <person name="Tsai I.J."/>
            <person name="Slot J."/>
            <person name="Sipos G."/>
            <person name="Plett J."/>
            <person name="Nagy L.G."/>
            <person name="Grigoriev I.V."/>
        </authorList>
    </citation>
    <scope>NUCLEOTIDE SEQUENCE</scope>
    <source>
        <strain evidence="6">CCBAS 213</strain>
    </source>
</reference>
<dbReference type="GO" id="GO:0046872">
    <property type="term" value="F:metal ion binding"/>
    <property type="evidence" value="ECO:0007669"/>
    <property type="project" value="UniProtKB-KW"/>
</dbReference>
<keyword evidence="2" id="KW-0479">Metal-binding</keyword>
<dbReference type="AlphaFoldDB" id="A0AA39NR11"/>
<sequence>MIPPSTSTVVVKALNVGQLKCLPASLFFTPVVEGHEFFSGPIYAFLIEHPVKGRVMYDLGLRKDSESLSPAVHRHIRSLGGLSVREAMEASTDVLEKLTKGGVDLGSVKAVIWSHTHLDHTGDMSKFPQTTELVVGPGSDLRTYPSDPNATLIESDLAFLTSYMHLSGRKVTELSFSKGSLRIADLPALDYFDDGSFYILHTPGHLAGHVSALARVTPTTFILLGGDCCHHTGDMRPAPPYETHFPLPKHIAQDVALLRTPMLRIPSRSVYQDVPKTNETLRKLTKLDAHPDVLLLIAHDSTVPGVIDEFPASLNAWKEKGWKDKLMWAFLKRESKGFRFGKSAKL</sequence>
<dbReference type="GeneID" id="85352671"/>
<evidence type="ECO:0000313" key="7">
    <source>
        <dbReference type="Proteomes" id="UP001175211"/>
    </source>
</evidence>
<evidence type="ECO:0000256" key="3">
    <source>
        <dbReference type="ARBA" id="ARBA00022801"/>
    </source>
</evidence>
<proteinExistence type="inferred from homology"/>
<dbReference type="SMART" id="SM00849">
    <property type="entry name" value="Lactamase_B"/>
    <property type="match status" value="1"/>
</dbReference>
<dbReference type="InterPro" id="IPR036866">
    <property type="entry name" value="RibonucZ/Hydroxyglut_hydro"/>
</dbReference>
<dbReference type="InterPro" id="IPR001279">
    <property type="entry name" value="Metallo-B-lactamas"/>
</dbReference>
<evidence type="ECO:0000256" key="2">
    <source>
        <dbReference type="ARBA" id="ARBA00022723"/>
    </source>
</evidence>
<dbReference type="RefSeq" id="XP_060340004.1">
    <property type="nucleotide sequence ID" value="XM_060469123.1"/>
</dbReference>
<dbReference type="GO" id="GO:0016787">
    <property type="term" value="F:hydrolase activity"/>
    <property type="evidence" value="ECO:0007669"/>
    <property type="project" value="UniProtKB-KW"/>
</dbReference>
<dbReference type="Proteomes" id="UP001175211">
    <property type="component" value="Unassembled WGS sequence"/>
</dbReference>
<keyword evidence="4" id="KW-0862">Zinc</keyword>
<feature type="domain" description="Metallo-beta-lactamase" evidence="5">
    <location>
        <begin position="41"/>
        <end position="290"/>
    </location>
</feature>
<dbReference type="EMBL" id="JAUEPS010000001">
    <property type="protein sequence ID" value="KAK0470211.1"/>
    <property type="molecule type" value="Genomic_DNA"/>
</dbReference>
<evidence type="ECO:0000313" key="6">
    <source>
        <dbReference type="EMBL" id="KAK0470211.1"/>
    </source>
</evidence>
<organism evidence="6 7">
    <name type="scientific">Armillaria tabescens</name>
    <name type="common">Ringless honey mushroom</name>
    <name type="synonym">Agaricus tabescens</name>
    <dbReference type="NCBI Taxonomy" id="1929756"/>
    <lineage>
        <taxon>Eukaryota</taxon>
        <taxon>Fungi</taxon>
        <taxon>Dikarya</taxon>
        <taxon>Basidiomycota</taxon>
        <taxon>Agaricomycotina</taxon>
        <taxon>Agaricomycetes</taxon>
        <taxon>Agaricomycetidae</taxon>
        <taxon>Agaricales</taxon>
        <taxon>Marasmiineae</taxon>
        <taxon>Physalacriaceae</taxon>
        <taxon>Desarmillaria</taxon>
    </lineage>
</organism>
<dbReference type="SUPFAM" id="SSF56281">
    <property type="entry name" value="Metallo-hydrolase/oxidoreductase"/>
    <property type="match status" value="1"/>
</dbReference>
<evidence type="ECO:0000256" key="1">
    <source>
        <dbReference type="ARBA" id="ARBA00007749"/>
    </source>
</evidence>
<comment type="similarity">
    <text evidence="1">Belongs to the metallo-beta-lactamase superfamily.</text>
</comment>
<dbReference type="Gene3D" id="3.60.15.10">
    <property type="entry name" value="Ribonuclease Z/Hydroxyacylglutathione hydrolase-like"/>
    <property type="match status" value="1"/>
</dbReference>
<evidence type="ECO:0000259" key="5">
    <source>
        <dbReference type="SMART" id="SM00849"/>
    </source>
</evidence>